<dbReference type="EMBL" id="LIAE01007521">
    <property type="protein sequence ID" value="PAV78730.1"/>
    <property type="molecule type" value="Genomic_DNA"/>
</dbReference>
<dbReference type="AlphaFoldDB" id="A0A2A2KXT1"/>
<dbReference type="InterPro" id="IPR050264">
    <property type="entry name" value="Bact_CCA-adding_enz_type3_sf"/>
</dbReference>
<dbReference type="InterPro" id="IPR002646">
    <property type="entry name" value="PolA_pol_head_dom"/>
</dbReference>
<keyword evidence="5" id="KW-0548">Nucleotidyltransferase</keyword>
<dbReference type="GO" id="GO:0000049">
    <property type="term" value="F:tRNA binding"/>
    <property type="evidence" value="ECO:0007669"/>
    <property type="project" value="TreeGrafter"/>
</dbReference>
<gene>
    <name evidence="10" type="ORF">WR25_07420</name>
</gene>
<reference evidence="10 11" key="1">
    <citation type="journal article" date="2017" name="Curr. Biol.">
        <title>Genome architecture and evolution of a unichromosomal asexual nematode.</title>
        <authorList>
            <person name="Fradin H."/>
            <person name="Zegar C."/>
            <person name="Gutwein M."/>
            <person name="Lucas J."/>
            <person name="Kovtun M."/>
            <person name="Corcoran D."/>
            <person name="Baugh L.R."/>
            <person name="Kiontke K."/>
            <person name="Gunsalus K."/>
            <person name="Fitch D.H."/>
            <person name="Piano F."/>
        </authorList>
    </citation>
    <scope>NUCLEOTIDE SEQUENCE [LARGE SCALE GENOMIC DNA]</scope>
    <source>
        <strain evidence="10">PF1309</strain>
    </source>
</reference>
<dbReference type="Gene3D" id="1.10.3090.10">
    <property type="entry name" value="cca-adding enzyme, domain 2"/>
    <property type="match status" value="1"/>
</dbReference>
<dbReference type="GO" id="GO:0046872">
    <property type="term" value="F:metal ion binding"/>
    <property type="evidence" value="ECO:0007669"/>
    <property type="project" value="UniProtKB-KW"/>
</dbReference>
<sequence length="489" mass="56539">MIVVGKRTRQLLAVYRNITNQINHQFLIRLASGRVPTTMKLDSPEFKKLFTPQLHKLSELFQECNYELRIAGGAVRDLMMGIQPADVDFASTATPTQMKELFESHGIRMLHKKGEEHGTITCRIDEAENFEITTLRIDVLCDGRRAEVKYTTDWELDANRRDLTVNSLFLGLDGTVYDYFGGIEDVKKRRIRFVGDAQIRIQEDFLRILRYFRFFGRISVTEEHEKETLGAIARNKHGLKVSSCSKNKKEIENLEGISAERIWVEFKKIVIGRMAPAVLRSMFGPECELQEYVGLPKAVNLDRFQKVYEKYGSRLESMTSVALLCEIEDHIDAFHTRTKLSNDEKFLGFFIVRERVEAEKNRNDLNWWKDLCVETEGRPGRGTEPDKTRQKILQLMISVLAEEELIQQIENYVCPKFQVTGVDLMEAKVPRGPKMKATLGYLFDIWKNSKYTMTKEEILKHALDGGIPDKDVGFDPLYGKPKHKRQRTE</sequence>
<protein>
    <recommendedName>
        <fullName evidence="9">Poly A polymerase head domain-containing protein</fullName>
    </recommendedName>
</protein>
<evidence type="ECO:0000256" key="7">
    <source>
        <dbReference type="ARBA" id="ARBA00022842"/>
    </source>
</evidence>
<keyword evidence="3 8" id="KW-0808">Transferase</keyword>
<dbReference type="GO" id="GO:1990180">
    <property type="term" value="P:mitochondrial tRNA 3'-end processing"/>
    <property type="evidence" value="ECO:0007669"/>
    <property type="project" value="TreeGrafter"/>
</dbReference>
<comment type="caution">
    <text evidence="10">The sequence shown here is derived from an EMBL/GenBank/DDBJ whole genome shotgun (WGS) entry which is preliminary data.</text>
</comment>
<evidence type="ECO:0000256" key="2">
    <source>
        <dbReference type="ARBA" id="ARBA00007265"/>
    </source>
</evidence>
<keyword evidence="7" id="KW-0460">Magnesium</keyword>
<dbReference type="Pfam" id="PF01743">
    <property type="entry name" value="PolyA_pol"/>
    <property type="match status" value="1"/>
</dbReference>
<evidence type="ECO:0000313" key="10">
    <source>
        <dbReference type="EMBL" id="PAV78730.1"/>
    </source>
</evidence>
<comment type="cofactor">
    <cofactor evidence="1">
        <name>Mg(2+)</name>
        <dbReference type="ChEBI" id="CHEBI:18420"/>
    </cofactor>
</comment>
<dbReference type="SUPFAM" id="SSF81301">
    <property type="entry name" value="Nucleotidyltransferase"/>
    <property type="match status" value="1"/>
</dbReference>
<dbReference type="PANTHER" id="PTHR46173">
    <property type="entry name" value="CCA TRNA NUCLEOTIDYLTRANSFERASE 1, MITOCHONDRIAL"/>
    <property type="match status" value="1"/>
</dbReference>
<dbReference type="GO" id="GO:0005739">
    <property type="term" value="C:mitochondrion"/>
    <property type="evidence" value="ECO:0007669"/>
    <property type="project" value="TreeGrafter"/>
</dbReference>
<evidence type="ECO:0000256" key="8">
    <source>
        <dbReference type="RuleBase" id="RU003953"/>
    </source>
</evidence>
<evidence type="ECO:0000313" key="11">
    <source>
        <dbReference type="Proteomes" id="UP000218231"/>
    </source>
</evidence>
<proteinExistence type="inferred from homology"/>
<keyword evidence="11" id="KW-1185">Reference proteome</keyword>
<dbReference type="InterPro" id="IPR043519">
    <property type="entry name" value="NT_sf"/>
</dbReference>
<keyword evidence="6" id="KW-0479">Metal-binding</keyword>
<evidence type="ECO:0000256" key="5">
    <source>
        <dbReference type="ARBA" id="ARBA00022695"/>
    </source>
</evidence>
<evidence type="ECO:0000256" key="4">
    <source>
        <dbReference type="ARBA" id="ARBA00022694"/>
    </source>
</evidence>
<organism evidence="10 11">
    <name type="scientific">Diploscapter pachys</name>
    <dbReference type="NCBI Taxonomy" id="2018661"/>
    <lineage>
        <taxon>Eukaryota</taxon>
        <taxon>Metazoa</taxon>
        <taxon>Ecdysozoa</taxon>
        <taxon>Nematoda</taxon>
        <taxon>Chromadorea</taxon>
        <taxon>Rhabditida</taxon>
        <taxon>Rhabditina</taxon>
        <taxon>Rhabditomorpha</taxon>
        <taxon>Rhabditoidea</taxon>
        <taxon>Rhabditidae</taxon>
        <taxon>Diploscapter</taxon>
    </lineage>
</organism>
<evidence type="ECO:0000256" key="6">
    <source>
        <dbReference type="ARBA" id="ARBA00022723"/>
    </source>
</evidence>
<dbReference type="GO" id="GO:0001680">
    <property type="term" value="P:tRNA 3'-terminal CCA addition"/>
    <property type="evidence" value="ECO:0007669"/>
    <property type="project" value="TreeGrafter"/>
</dbReference>
<dbReference type="CDD" id="cd05398">
    <property type="entry name" value="NT_ClassII-CCAase"/>
    <property type="match status" value="1"/>
</dbReference>
<keyword evidence="8" id="KW-0694">RNA-binding</keyword>
<dbReference type="Gene3D" id="3.30.460.10">
    <property type="entry name" value="Beta Polymerase, domain 2"/>
    <property type="match status" value="1"/>
</dbReference>
<dbReference type="OrthoDB" id="445712at2759"/>
<evidence type="ECO:0000256" key="3">
    <source>
        <dbReference type="ARBA" id="ARBA00022679"/>
    </source>
</evidence>
<dbReference type="STRING" id="2018661.A0A2A2KXT1"/>
<evidence type="ECO:0000256" key="1">
    <source>
        <dbReference type="ARBA" id="ARBA00001946"/>
    </source>
</evidence>
<comment type="similarity">
    <text evidence="2 8">Belongs to the tRNA nucleotidyltransferase/poly(A) polymerase family.</text>
</comment>
<dbReference type="Proteomes" id="UP000218231">
    <property type="component" value="Unassembled WGS sequence"/>
</dbReference>
<dbReference type="GO" id="GO:0016779">
    <property type="term" value="F:nucleotidyltransferase activity"/>
    <property type="evidence" value="ECO:0007669"/>
    <property type="project" value="UniProtKB-KW"/>
</dbReference>
<evidence type="ECO:0000259" key="9">
    <source>
        <dbReference type="Pfam" id="PF01743"/>
    </source>
</evidence>
<feature type="domain" description="Poly A polymerase head" evidence="9">
    <location>
        <begin position="68"/>
        <end position="192"/>
    </location>
</feature>
<dbReference type="SUPFAM" id="SSF81891">
    <property type="entry name" value="Poly A polymerase C-terminal region-like"/>
    <property type="match status" value="1"/>
</dbReference>
<name>A0A2A2KXT1_9BILA</name>
<keyword evidence="4" id="KW-0819">tRNA processing</keyword>
<accession>A0A2A2KXT1</accession>
<dbReference type="PANTHER" id="PTHR46173:SF1">
    <property type="entry name" value="CCA TRNA NUCLEOTIDYLTRANSFERASE 1, MITOCHONDRIAL"/>
    <property type="match status" value="1"/>
</dbReference>